<dbReference type="RefSeq" id="WP_115938363.1">
    <property type="nucleotide sequence ID" value="NZ_QRDW01000011.1"/>
</dbReference>
<dbReference type="Proteomes" id="UP000256845">
    <property type="component" value="Unassembled WGS sequence"/>
</dbReference>
<evidence type="ECO:0000313" key="3">
    <source>
        <dbReference type="Proteomes" id="UP000256845"/>
    </source>
</evidence>
<evidence type="ECO:0000313" key="2">
    <source>
        <dbReference type="EMBL" id="RED45798.1"/>
    </source>
</evidence>
<dbReference type="OrthoDB" id="9804460at2"/>
<dbReference type="InterPro" id="IPR025669">
    <property type="entry name" value="AAA_dom"/>
</dbReference>
<reference evidence="2 3" key="1">
    <citation type="submission" date="2018-07" db="EMBL/GenBank/DDBJ databases">
        <title>Genomic Encyclopedia of Type Strains, Phase III (KMG-III): the genomes of soil and plant-associated and newly described type strains.</title>
        <authorList>
            <person name="Whitman W."/>
        </authorList>
    </citation>
    <scope>NUCLEOTIDE SEQUENCE [LARGE SCALE GENOMIC DNA]</scope>
    <source>
        <strain evidence="2 3">CECT 8488</strain>
    </source>
</reference>
<dbReference type="InterPro" id="IPR050678">
    <property type="entry name" value="DNA_Partitioning_ATPase"/>
</dbReference>
<dbReference type="Gene3D" id="3.40.50.300">
    <property type="entry name" value="P-loop containing nucleotide triphosphate hydrolases"/>
    <property type="match status" value="1"/>
</dbReference>
<dbReference type="InterPro" id="IPR027417">
    <property type="entry name" value="P-loop_NTPase"/>
</dbReference>
<name>A0A3D9H8I2_9PROT</name>
<dbReference type="PANTHER" id="PTHR13696:SF99">
    <property type="entry name" value="COBYRINIC ACID AC-DIAMIDE SYNTHASE"/>
    <property type="match status" value="1"/>
</dbReference>
<feature type="domain" description="AAA" evidence="1">
    <location>
        <begin position="1"/>
        <end position="162"/>
    </location>
</feature>
<dbReference type="CDD" id="cd02042">
    <property type="entry name" value="ParAB_family"/>
    <property type="match status" value="1"/>
</dbReference>
<dbReference type="EMBL" id="QRDW01000011">
    <property type="protein sequence ID" value="RED45798.1"/>
    <property type="molecule type" value="Genomic_DNA"/>
</dbReference>
<gene>
    <name evidence="2" type="ORF">DFP90_11145</name>
</gene>
<dbReference type="AlphaFoldDB" id="A0A3D9H8I2"/>
<accession>A0A3D9H8I2</accession>
<organism evidence="2 3">
    <name type="scientific">Aestuariispira insulae</name>
    <dbReference type="NCBI Taxonomy" id="1461337"/>
    <lineage>
        <taxon>Bacteria</taxon>
        <taxon>Pseudomonadati</taxon>
        <taxon>Pseudomonadota</taxon>
        <taxon>Alphaproteobacteria</taxon>
        <taxon>Rhodospirillales</taxon>
        <taxon>Kiloniellaceae</taxon>
        <taxon>Aestuariispira</taxon>
    </lineage>
</organism>
<comment type="caution">
    <text evidence="2">The sequence shown here is derived from an EMBL/GenBank/DDBJ whole genome shotgun (WGS) entry which is preliminary data.</text>
</comment>
<proteinExistence type="predicted"/>
<keyword evidence="3" id="KW-1185">Reference proteome</keyword>
<dbReference type="PANTHER" id="PTHR13696">
    <property type="entry name" value="P-LOOP CONTAINING NUCLEOSIDE TRIPHOSPHATE HYDROLASE"/>
    <property type="match status" value="1"/>
</dbReference>
<evidence type="ECO:0000259" key="1">
    <source>
        <dbReference type="Pfam" id="PF13614"/>
    </source>
</evidence>
<sequence length="245" mass="27778">MKVISIYNMKGGVGKTATAVNLSYQAAQSGLRTLIWDLDPQGATSFYFRVKPKVKGGGKKIVKGKSDLDDLIKGTDYTNLDLLPADFSYRDLDLRFADEKDSRLKKLITPLKKEYDLIVFDCPPSISELSQQIFRASDMLIVPMLPTTLSIRTLDQIRLFLKEEKIKGLKLRTFFSMVDRRKKMHKDIIEEFAAKGKGHIEANIPYASAVEKMGIERAPVGDFAPRTAPALSYRELWREINKELD</sequence>
<protein>
    <submittedName>
        <fullName evidence="2">Cellulose biosynthesis protein BcsQ</fullName>
    </submittedName>
</protein>
<dbReference type="SUPFAM" id="SSF52540">
    <property type="entry name" value="P-loop containing nucleoside triphosphate hydrolases"/>
    <property type="match status" value="1"/>
</dbReference>
<dbReference type="Pfam" id="PF13614">
    <property type="entry name" value="AAA_31"/>
    <property type="match status" value="1"/>
</dbReference>